<sequence length="196" mass="23205">METNYNFQDLWKQKETNTPDSRFIIKKANAYRKNQLLISSCLITSLLATCGVIIWVWVSFPDLHVLTKSGIMLIVTALLFFIFLNLQKVKIINGINPSLSNQDYLKQMKILQKKQMYIQTKGFTIYFLLNFFGLAFYLFEFTQRMSALWGAFTYSLIFAWILFVWFYIKPKRTRKQQQKIRQVIDSLESLEKGFSE</sequence>
<keyword evidence="1" id="KW-0812">Transmembrane</keyword>
<evidence type="ECO:0000256" key="1">
    <source>
        <dbReference type="SAM" id="Phobius"/>
    </source>
</evidence>
<keyword evidence="3" id="KW-1185">Reference proteome</keyword>
<protein>
    <submittedName>
        <fullName evidence="2">Uncharacterized protein</fullName>
    </submittedName>
</protein>
<evidence type="ECO:0000313" key="2">
    <source>
        <dbReference type="EMBL" id="SHK14761.1"/>
    </source>
</evidence>
<dbReference type="EMBL" id="FRAM01000001">
    <property type="protein sequence ID" value="SHK14761.1"/>
    <property type="molecule type" value="Genomic_DNA"/>
</dbReference>
<accession>A0A1M6Q3Q0</accession>
<keyword evidence="1" id="KW-1133">Transmembrane helix</keyword>
<dbReference type="AlphaFoldDB" id="A0A1M6Q3Q0"/>
<name>A0A1M6Q3Q0_9FLAO</name>
<evidence type="ECO:0000313" key="3">
    <source>
        <dbReference type="Proteomes" id="UP000184498"/>
    </source>
</evidence>
<feature type="transmembrane region" description="Helical" evidence="1">
    <location>
        <begin position="36"/>
        <end position="58"/>
    </location>
</feature>
<dbReference type="RefSeq" id="WP_072997114.1">
    <property type="nucleotide sequence ID" value="NZ_FRAM01000001.1"/>
</dbReference>
<dbReference type="Proteomes" id="UP000184498">
    <property type="component" value="Unassembled WGS sequence"/>
</dbReference>
<keyword evidence="1" id="KW-0472">Membrane</keyword>
<dbReference type="OrthoDB" id="795301at2"/>
<dbReference type="STRING" id="216903.SAMN05444371_1490"/>
<feature type="transmembrane region" description="Helical" evidence="1">
    <location>
        <begin position="123"/>
        <end position="141"/>
    </location>
</feature>
<reference evidence="3" key="1">
    <citation type="submission" date="2016-11" db="EMBL/GenBank/DDBJ databases">
        <authorList>
            <person name="Varghese N."/>
            <person name="Submissions S."/>
        </authorList>
    </citation>
    <scope>NUCLEOTIDE SEQUENCE [LARGE SCALE GENOMIC DNA]</scope>
    <source>
        <strain evidence="3">DSM 18016</strain>
    </source>
</reference>
<proteinExistence type="predicted"/>
<feature type="transmembrane region" description="Helical" evidence="1">
    <location>
        <begin position="70"/>
        <end position="86"/>
    </location>
</feature>
<organism evidence="2 3">
    <name type="scientific">Epilithonimonas mollis</name>
    <dbReference type="NCBI Taxonomy" id="216903"/>
    <lineage>
        <taxon>Bacteria</taxon>
        <taxon>Pseudomonadati</taxon>
        <taxon>Bacteroidota</taxon>
        <taxon>Flavobacteriia</taxon>
        <taxon>Flavobacteriales</taxon>
        <taxon>Weeksellaceae</taxon>
        <taxon>Chryseobacterium group</taxon>
        <taxon>Epilithonimonas</taxon>
    </lineage>
</organism>
<gene>
    <name evidence="2" type="ORF">SAMN05444371_1490</name>
</gene>
<feature type="transmembrane region" description="Helical" evidence="1">
    <location>
        <begin position="147"/>
        <end position="168"/>
    </location>
</feature>